<evidence type="ECO:0000313" key="2">
    <source>
        <dbReference type="EnsemblMetazoa" id="CapteP197947"/>
    </source>
</evidence>
<reference evidence="2" key="3">
    <citation type="submission" date="2015-06" db="UniProtKB">
        <authorList>
            <consortium name="EnsemblMetazoa"/>
        </authorList>
    </citation>
    <scope>IDENTIFICATION</scope>
</reference>
<dbReference type="EMBL" id="AMQN01001738">
    <property type="status" value="NOT_ANNOTATED_CDS"/>
    <property type="molecule type" value="Genomic_DNA"/>
</dbReference>
<name>R7UE47_CAPTE</name>
<gene>
    <name evidence="1" type="ORF">CAPTEDRAFT_197947</name>
</gene>
<evidence type="ECO:0000313" key="3">
    <source>
        <dbReference type="Proteomes" id="UP000014760"/>
    </source>
</evidence>
<dbReference type="EnsemblMetazoa" id="CapteT197947">
    <property type="protein sequence ID" value="CapteP197947"/>
    <property type="gene ID" value="CapteG197947"/>
</dbReference>
<evidence type="ECO:0000313" key="1">
    <source>
        <dbReference type="EMBL" id="ELU01527.1"/>
    </source>
</evidence>
<keyword evidence="3" id="KW-1185">Reference proteome</keyword>
<dbReference type="HOGENOM" id="CLU_2111195_0_0_1"/>
<dbReference type="AlphaFoldDB" id="R7UE47"/>
<organism evidence="1">
    <name type="scientific">Capitella teleta</name>
    <name type="common">Polychaete worm</name>
    <dbReference type="NCBI Taxonomy" id="283909"/>
    <lineage>
        <taxon>Eukaryota</taxon>
        <taxon>Metazoa</taxon>
        <taxon>Spiralia</taxon>
        <taxon>Lophotrochozoa</taxon>
        <taxon>Annelida</taxon>
        <taxon>Polychaeta</taxon>
        <taxon>Sedentaria</taxon>
        <taxon>Scolecida</taxon>
        <taxon>Capitellidae</taxon>
        <taxon>Capitella</taxon>
    </lineage>
</organism>
<proteinExistence type="predicted"/>
<reference evidence="3" key="1">
    <citation type="submission" date="2012-12" db="EMBL/GenBank/DDBJ databases">
        <authorList>
            <person name="Hellsten U."/>
            <person name="Grimwood J."/>
            <person name="Chapman J.A."/>
            <person name="Shapiro H."/>
            <person name="Aerts A."/>
            <person name="Otillar R.P."/>
            <person name="Terry A.Y."/>
            <person name="Boore J.L."/>
            <person name="Simakov O."/>
            <person name="Marletaz F."/>
            <person name="Cho S.-J."/>
            <person name="Edsinger-Gonzales E."/>
            <person name="Havlak P."/>
            <person name="Kuo D.-H."/>
            <person name="Larsson T."/>
            <person name="Lv J."/>
            <person name="Arendt D."/>
            <person name="Savage R."/>
            <person name="Osoegawa K."/>
            <person name="de Jong P."/>
            <person name="Lindberg D.R."/>
            <person name="Seaver E.C."/>
            <person name="Weisblat D.A."/>
            <person name="Putnam N.H."/>
            <person name="Grigoriev I.V."/>
            <person name="Rokhsar D.S."/>
        </authorList>
    </citation>
    <scope>NUCLEOTIDE SEQUENCE</scope>
    <source>
        <strain evidence="3">I ESC-2004</strain>
    </source>
</reference>
<dbReference type="Proteomes" id="UP000014760">
    <property type="component" value="Unassembled WGS sequence"/>
</dbReference>
<protein>
    <submittedName>
        <fullName evidence="1 2">Uncharacterized protein</fullName>
    </submittedName>
</protein>
<dbReference type="OrthoDB" id="10041530at2759"/>
<accession>R7UE47</accession>
<reference evidence="1 3" key="2">
    <citation type="journal article" date="2013" name="Nature">
        <title>Insights into bilaterian evolution from three spiralian genomes.</title>
        <authorList>
            <person name="Simakov O."/>
            <person name="Marletaz F."/>
            <person name="Cho S.J."/>
            <person name="Edsinger-Gonzales E."/>
            <person name="Havlak P."/>
            <person name="Hellsten U."/>
            <person name="Kuo D.H."/>
            <person name="Larsson T."/>
            <person name="Lv J."/>
            <person name="Arendt D."/>
            <person name="Savage R."/>
            <person name="Osoegawa K."/>
            <person name="de Jong P."/>
            <person name="Grimwood J."/>
            <person name="Chapman J.A."/>
            <person name="Shapiro H."/>
            <person name="Aerts A."/>
            <person name="Otillar R.P."/>
            <person name="Terry A.Y."/>
            <person name="Boore J.L."/>
            <person name="Grigoriev I.V."/>
            <person name="Lindberg D.R."/>
            <person name="Seaver E.C."/>
            <person name="Weisblat D.A."/>
            <person name="Putnam N.H."/>
            <person name="Rokhsar D.S."/>
        </authorList>
    </citation>
    <scope>NUCLEOTIDE SEQUENCE</scope>
    <source>
        <strain evidence="1 3">I ESC-2004</strain>
    </source>
</reference>
<sequence>MHRKGTVADCLLHAPMDKPKKEDLVNGITLHPVGDARIKEIRLATSVDCELQNLKRLLLQGWSDDIKDVPYFIKPYVHHRDETATYQEKPQCYNLVQVQRSRFVLEKQWVKKFAK</sequence>
<dbReference type="EMBL" id="KB305005">
    <property type="protein sequence ID" value="ELU01527.1"/>
    <property type="molecule type" value="Genomic_DNA"/>
</dbReference>